<name>A0ABV2ALZ4_9EUKA</name>
<proteinExistence type="predicted"/>
<sequence>MNGTRALDSNTDSKIVYNGNKERHSFLQENISQIYASARLIEKSMLLDETFLDDYPPESRAKLSTSEFTNDKFETENIKIPSNIAAKITDNKINSVCGLAPFFPLAWFACDEKFVLWSFTERKFFCKKKTFPSFDRSRRSHQGGRNSRISKQKLII</sequence>
<dbReference type="EMBL" id="JBDODL010000784">
    <property type="protein sequence ID" value="MES1920645.1"/>
    <property type="molecule type" value="Genomic_DNA"/>
</dbReference>
<gene>
    <name evidence="2" type="ORF">MHBO_002296</name>
</gene>
<organism evidence="2 3">
    <name type="scientific">Bonamia ostreae</name>
    <dbReference type="NCBI Taxonomy" id="126728"/>
    <lineage>
        <taxon>Eukaryota</taxon>
        <taxon>Sar</taxon>
        <taxon>Rhizaria</taxon>
        <taxon>Endomyxa</taxon>
        <taxon>Ascetosporea</taxon>
        <taxon>Haplosporida</taxon>
        <taxon>Bonamia</taxon>
    </lineage>
</organism>
<reference evidence="2 3" key="1">
    <citation type="journal article" date="2024" name="BMC Biol.">
        <title>Comparative genomics of Ascetosporea gives new insight into the evolutionary basis for animal parasitism in Rhizaria.</title>
        <authorList>
            <person name="Hiltunen Thoren M."/>
            <person name="Onut-Brannstrom I."/>
            <person name="Alfjorden A."/>
            <person name="Peckova H."/>
            <person name="Swords F."/>
            <person name="Hooper C."/>
            <person name="Holzer A.S."/>
            <person name="Bass D."/>
            <person name="Burki F."/>
        </authorList>
    </citation>
    <scope>NUCLEOTIDE SEQUENCE [LARGE SCALE GENOMIC DNA]</scope>
    <source>
        <strain evidence="2">20-A016</strain>
    </source>
</reference>
<evidence type="ECO:0000313" key="3">
    <source>
        <dbReference type="Proteomes" id="UP001439008"/>
    </source>
</evidence>
<evidence type="ECO:0000256" key="1">
    <source>
        <dbReference type="SAM" id="MobiDB-lite"/>
    </source>
</evidence>
<comment type="caution">
    <text evidence="2">The sequence shown here is derived from an EMBL/GenBank/DDBJ whole genome shotgun (WGS) entry which is preliminary data.</text>
</comment>
<evidence type="ECO:0000313" key="2">
    <source>
        <dbReference type="EMBL" id="MES1920645.1"/>
    </source>
</evidence>
<protein>
    <submittedName>
        <fullName evidence="2">Uncharacterized protein</fullName>
    </submittedName>
</protein>
<dbReference type="Proteomes" id="UP001439008">
    <property type="component" value="Unassembled WGS sequence"/>
</dbReference>
<feature type="region of interest" description="Disordered" evidence="1">
    <location>
        <begin position="134"/>
        <end position="156"/>
    </location>
</feature>
<accession>A0ABV2ALZ4</accession>
<keyword evidence="3" id="KW-1185">Reference proteome</keyword>